<dbReference type="Gene3D" id="3.40.50.1820">
    <property type="entry name" value="alpha/beta hydrolase"/>
    <property type="match status" value="1"/>
</dbReference>
<evidence type="ECO:0000313" key="8">
    <source>
        <dbReference type="Proteomes" id="UP001060123"/>
    </source>
</evidence>
<dbReference type="SUPFAM" id="SSF53474">
    <property type="entry name" value="alpha/beta-Hydrolases"/>
    <property type="match status" value="1"/>
</dbReference>
<gene>
    <name evidence="5" type="ORF">CWR43_27425</name>
    <name evidence="6" type="ORF">N2599_03665</name>
</gene>
<reference evidence="5 7" key="2">
    <citation type="submission" date="2017-12" db="EMBL/GenBank/DDBJ databases">
        <title>Genome sequence of Rhizobium sullae HCNT1 isolated from Sulla coronaria nodules and featuring peculiar denitrification phenotypes.</title>
        <authorList>
            <person name="De Diego-Diaz B."/>
            <person name="Treu L."/>
            <person name="Campanaro S."/>
            <person name="Da Silva Duarte V."/>
            <person name="Basaglia M."/>
            <person name="Favaro L."/>
            <person name="Casella S."/>
            <person name="Squartini A."/>
        </authorList>
    </citation>
    <scope>NUCLEOTIDE SEQUENCE [LARGE SCALE GENOMIC DNA]</scope>
    <source>
        <strain evidence="5 7">HCNT1</strain>
    </source>
</reference>
<feature type="chain" id="PRO_5014490362" description="Carboxylic ester hydrolase" evidence="3">
    <location>
        <begin position="36"/>
        <end position="556"/>
    </location>
</feature>
<evidence type="ECO:0000256" key="2">
    <source>
        <dbReference type="ARBA" id="ARBA00022801"/>
    </source>
</evidence>
<dbReference type="Proteomes" id="UP000232164">
    <property type="component" value="Unassembled WGS sequence"/>
</dbReference>
<organism evidence="5 7">
    <name type="scientific">Rhizobium sullae</name>
    <name type="common">Rhizobium hedysari</name>
    <dbReference type="NCBI Taxonomy" id="50338"/>
    <lineage>
        <taxon>Bacteria</taxon>
        <taxon>Pseudomonadati</taxon>
        <taxon>Pseudomonadota</taxon>
        <taxon>Alphaproteobacteria</taxon>
        <taxon>Hyphomicrobiales</taxon>
        <taxon>Rhizobiaceae</taxon>
        <taxon>Rhizobium/Agrobacterium group</taxon>
        <taxon>Rhizobium</taxon>
    </lineage>
</organism>
<proteinExistence type="inferred from homology"/>
<dbReference type="PROSITE" id="PS00122">
    <property type="entry name" value="CARBOXYLESTERASE_B_1"/>
    <property type="match status" value="1"/>
</dbReference>
<dbReference type="GO" id="GO:0016787">
    <property type="term" value="F:hydrolase activity"/>
    <property type="evidence" value="ECO:0007669"/>
    <property type="project" value="UniProtKB-KW"/>
</dbReference>
<dbReference type="STRING" id="1041146.GCA_000427985_00205"/>
<dbReference type="InterPro" id="IPR050309">
    <property type="entry name" value="Type-B_Carboxylest/Lipase"/>
</dbReference>
<evidence type="ECO:0000256" key="3">
    <source>
        <dbReference type="RuleBase" id="RU361235"/>
    </source>
</evidence>
<feature type="signal peptide" evidence="3">
    <location>
        <begin position="1"/>
        <end position="35"/>
    </location>
</feature>
<dbReference type="AlphaFoldDB" id="A0A2N0D2H4"/>
<reference evidence="6" key="3">
    <citation type="submission" date="2022-09" db="EMBL/GenBank/DDBJ databases">
        <title>Australian commercial rhizobial inoculants.</title>
        <authorList>
            <person name="Kohlmeier M.G."/>
            <person name="O'Hara G.W."/>
            <person name="Colombi E."/>
            <person name="Ramsay J.P."/>
            <person name="Terpolilli J."/>
        </authorList>
    </citation>
    <scope>NUCLEOTIDE SEQUENCE</scope>
    <source>
        <strain evidence="6">WSM1592</strain>
    </source>
</reference>
<protein>
    <recommendedName>
        <fullName evidence="3">Carboxylic ester hydrolase</fullName>
        <ecNumber evidence="3">3.1.1.-</ecNumber>
    </recommendedName>
</protein>
<dbReference type="InterPro" id="IPR002018">
    <property type="entry name" value="CarbesteraseB"/>
</dbReference>
<keyword evidence="8" id="KW-1185">Reference proteome</keyword>
<keyword evidence="2 3" id="KW-0378">Hydrolase</keyword>
<keyword evidence="3" id="KW-0732">Signal</keyword>
<evidence type="ECO:0000313" key="6">
    <source>
        <dbReference type="EMBL" id="UWU15129.1"/>
    </source>
</evidence>
<name>A0A2N0D2H4_RHISU</name>
<dbReference type="Proteomes" id="UP001060123">
    <property type="component" value="Chromosome"/>
</dbReference>
<dbReference type="EMBL" id="CP104143">
    <property type="protein sequence ID" value="UWU15129.1"/>
    <property type="molecule type" value="Genomic_DNA"/>
</dbReference>
<accession>A0A2N0D2H4</accession>
<dbReference type="Pfam" id="PF00135">
    <property type="entry name" value="COesterase"/>
    <property type="match status" value="1"/>
</dbReference>
<evidence type="ECO:0000256" key="1">
    <source>
        <dbReference type="ARBA" id="ARBA00005964"/>
    </source>
</evidence>
<reference evidence="5 7" key="1">
    <citation type="submission" date="2017-11" db="EMBL/GenBank/DDBJ databases">
        <authorList>
            <person name="Han C.G."/>
        </authorList>
    </citation>
    <scope>NUCLEOTIDE SEQUENCE [LARGE SCALE GENOMIC DNA]</scope>
    <source>
        <strain evidence="5 7">HCNT1</strain>
    </source>
</reference>
<dbReference type="PROSITE" id="PS51318">
    <property type="entry name" value="TAT"/>
    <property type="match status" value="1"/>
</dbReference>
<dbReference type="EC" id="3.1.1.-" evidence="3"/>
<dbReference type="EMBL" id="PIQN01000022">
    <property type="protein sequence ID" value="PKA40325.1"/>
    <property type="molecule type" value="Genomic_DNA"/>
</dbReference>
<dbReference type="RefSeq" id="WP_084606362.1">
    <property type="nucleotide sequence ID" value="NZ_CP104143.1"/>
</dbReference>
<dbReference type="PANTHER" id="PTHR11559">
    <property type="entry name" value="CARBOXYLESTERASE"/>
    <property type="match status" value="1"/>
</dbReference>
<evidence type="ECO:0000313" key="7">
    <source>
        <dbReference type="Proteomes" id="UP000232164"/>
    </source>
</evidence>
<evidence type="ECO:0000259" key="4">
    <source>
        <dbReference type="Pfam" id="PF00135"/>
    </source>
</evidence>
<dbReference type="InterPro" id="IPR029058">
    <property type="entry name" value="AB_hydrolase_fold"/>
</dbReference>
<sequence>MNLNSLPHPSRRQFLSAAAAALGSPALFAAGRAKAAEPAAIRIANGILRGVHDNGVFSFKGVSYAANTSGANRFKAPQPVPNWSGEFDATRYGALSPQVRTTVGEGPMFEWYDQNEPLGENCCVLNVFTPGLDAGARRPVMFYIHGGGYINGGGGGAGLDGTNLANFGDVIVVTINHRLNVFGYTNLSHLDGESFGDAANAGHLDIVAALKWVRDNISVFGGDPGNVTVFGQSGGGSKIMILLSMPEARGLFHRAISMSGAAGLIVDEASMMEPYVNALVSQLGLGRDNLSAIQDVPFGTLLEARTRAVSKSGLEGARPVIDGRHIVTRPMSPDGLAMHAKVPLLLGSTKTESTLFFMSDMRNFELTESQMRERMRKVFNVDDAKIGAIMSAYRRTDPDMTPSDILVAVASDVQFRLPLTTAAETKSGVEGQSPVYMYSFNWAIPFQGGVLGSPHAVDIPFAFGNVDKAGAMAGPGAAPIETSLNMMAAFVSFARSGNPNNARMPEWRPYDSKTRTTMLVNATCEAANDYRGSARLAVADLKIDPFNRAALYRYEA</sequence>
<dbReference type="InterPro" id="IPR019826">
    <property type="entry name" value="Carboxylesterase_B_AS"/>
</dbReference>
<feature type="domain" description="Carboxylesterase type B" evidence="4">
    <location>
        <begin position="40"/>
        <end position="525"/>
    </location>
</feature>
<evidence type="ECO:0000313" key="5">
    <source>
        <dbReference type="EMBL" id="PKA40325.1"/>
    </source>
</evidence>
<dbReference type="InterPro" id="IPR006311">
    <property type="entry name" value="TAT_signal"/>
</dbReference>
<comment type="similarity">
    <text evidence="1 3">Belongs to the type-B carboxylesterase/lipase family.</text>
</comment>